<dbReference type="InterPro" id="IPR004932">
    <property type="entry name" value="Rer1"/>
</dbReference>
<gene>
    <name evidence="7" type="ORF">CB5_LOCUS5929</name>
</gene>
<proteinExistence type="inferred from homology"/>
<dbReference type="GO" id="GO:0006890">
    <property type="term" value="P:retrograde vesicle-mediated transport, Golgi to endoplasmic reticulum"/>
    <property type="evidence" value="ECO:0007669"/>
    <property type="project" value="TreeGrafter"/>
</dbReference>
<reference evidence="7" key="1">
    <citation type="submission" date="2020-07" db="EMBL/GenBank/DDBJ databases">
        <authorList>
            <person name="Lin J."/>
        </authorList>
    </citation>
    <scope>NUCLEOTIDE SEQUENCE</scope>
</reference>
<feature type="transmembrane region" description="Helical" evidence="6">
    <location>
        <begin position="12"/>
        <end position="28"/>
    </location>
</feature>
<evidence type="ECO:0000256" key="3">
    <source>
        <dbReference type="ARBA" id="ARBA00022692"/>
    </source>
</evidence>
<dbReference type="EMBL" id="LR862142">
    <property type="protein sequence ID" value="CAD1822718.1"/>
    <property type="molecule type" value="Genomic_DNA"/>
</dbReference>
<evidence type="ECO:0000256" key="2">
    <source>
        <dbReference type="ARBA" id="ARBA00006070"/>
    </source>
</evidence>
<protein>
    <submittedName>
        <fullName evidence="7">Uncharacterized protein</fullName>
    </submittedName>
</protein>
<name>A0A6V7NW48_ANACO</name>
<comment type="similarity">
    <text evidence="2">Belongs to the RER1 family.</text>
</comment>
<dbReference type="GO" id="GO:0006621">
    <property type="term" value="P:protein retention in ER lumen"/>
    <property type="evidence" value="ECO:0007669"/>
    <property type="project" value="TreeGrafter"/>
</dbReference>
<dbReference type="Pfam" id="PF03248">
    <property type="entry name" value="Rer1"/>
    <property type="match status" value="1"/>
</dbReference>
<dbReference type="GO" id="GO:0000139">
    <property type="term" value="C:Golgi membrane"/>
    <property type="evidence" value="ECO:0007669"/>
    <property type="project" value="TreeGrafter"/>
</dbReference>
<evidence type="ECO:0000313" key="7">
    <source>
        <dbReference type="EMBL" id="CAD1822718.1"/>
    </source>
</evidence>
<dbReference type="PANTHER" id="PTHR10743:SF0">
    <property type="entry name" value="PROTEIN RER1"/>
    <property type="match status" value="1"/>
</dbReference>
<evidence type="ECO:0000256" key="1">
    <source>
        <dbReference type="ARBA" id="ARBA00004141"/>
    </source>
</evidence>
<dbReference type="AlphaFoldDB" id="A0A6V7NW48"/>
<accession>A0A6V7NW48</accession>
<evidence type="ECO:0000256" key="5">
    <source>
        <dbReference type="ARBA" id="ARBA00023136"/>
    </source>
</evidence>
<comment type="subcellular location">
    <subcellularLocation>
        <location evidence="1">Membrane</location>
        <topology evidence="1">Multi-pass membrane protein</topology>
    </subcellularLocation>
</comment>
<dbReference type="GO" id="GO:0005783">
    <property type="term" value="C:endoplasmic reticulum"/>
    <property type="evidence" value="ECO:0007669"/>
    <property type="project" value="GOC"/>
</dbReference>
<organism evidence="7">
    <name type="scientific">Ananas comosus var. bracteatus</name>
    <name type="common">red pineapple</name>
    <dbReference type="NCBI Taxonomy" id="296719"/>
    <lineage>
        <taxon>Eukaryota</taxon>
        <taxon>Viridiplantae</taxon>
        <taxon>Streptophyta</taxon>
        <taxon>Embryophyta</taxon>
        <taxon>Tracheophyta</taxon>
        <taxon>Spermatophyta</taxon>
        <taxon>Magnoliopsida</taxon>
        <taxon>Liliopsida</taxon>
        <taxon>Poales</taxon>
        <taxon>Bromeliaceae</taxon>
        <taxon>Bromelioideae</taxon>
        <taxon>Ananas</taxon>
    </lineage>
</organism>
<dbReference type="PANTHER" id="PTHR10743">
    <property type="entry name" value="PROTEIN RER1"/>
    <property type="match status" value="1"/>
</dbReference>
<evidence type="ECO:0000256" key="6">
    <source>
        <dbReference type="SAM" id="Phobius"/>
    </source>
</evidence>
<keyword evidence="4 6" id="KW-1133">Transmembrane helix</keyword>
<evidence type="ECO:0000256" key="4">
    <source>
        <dbReference type="ARBA" id="ARBA00022989"/>
    </source>
</evidence>
<keyword evidence="3 6" id="KW-0812">Transmembrane</keyword>
<sequence length="171" mass="20049">MTFFSVFDVPAFWTIHLCYWIILLYLMMKRQILYIIKYKYVQFNTGKQVTTGLKIRRQQKFSKHATVHPAIDLLHCALIVNRKVRFGYLTWACESRIELDRDTLHTRFGSSHECHSGDGRCAFRVGVVRAGWTCSPRLLSVESLRFRLLYLLRQIVARALRARALPDELPS</sequence>
<keyword evidence="5 6" id="KW-0472">Membrane</keyword>